<evidence type="ECO:0000313" key="4">
    <source>
        <dbReference type="EMBL" id="VDM80120.1"/>
    </source>
</evidence>
<dbReference type="Proteomes" id="UP000270094">
    <property type="component" value="Unassembled WGS sequence"/>
</dbReference>
<feature type="region of interest" description="Disordered" evidence="3">
    <location>
        <begin position="76"/>
        <end position="176"/>
    </location>
</feature>
<accession>A0A3P7J3U0</accession>
<keyword evidence="5" id="KW-1185">Reference proteome</keyword>
<dbReference type="AlphaFoldDB" id="A0A3P7J3U0"/>
<dbReference type="OrthoDB" id="27563at2759"/>
<comment type="subcellular location">
    <subcellularLocation>
        <location evidence="1">Nucleus</location>
    </subcellularLocation>
</comment>
<name>A0A3P7J3U0_STRVU</name>
<evidence type="ECO:0000256" key="2">
    <source>
        <dbReference type="ARBA" id="ARBA00023242"/>
    </source>
</evidence>
<evidence type="ECO:0000256" key="1">
    <source>
        <dbReference type="ARBA" id="ARBA00004123"/>
    </source>
</evidence>
<dbReference type="PANTHER" id="PTHR13129:SF4">
    <property type="entry name" value="DDB1- AND CUL4-ASSOCIATED FACTOR 1"/>
    <property type="match status" value="1"/>
</dbReference>
<reference evidence="4 5" key="1">
    <citation type="submission" date="2018-11" db="EMBL/GenBank/DDBJ databases">
        <authorList>
            <consortium name="Pathogen Informatics"/>
        </authorList>
    </citation>
    <scope>NUCLEOTIDE SEQUENCE [LARGE SCALE GENOMIC DNA]</scope>
</reference>
<sequence>MVCAEPSDFVPQLYTWAAKDNSNELLRAYSFGLLASALEAQGNAHKYRLNNIDLLPVALRRLAELKTRMFEERALAEQQNATNGEDQHRSDSPGPFSNVNGLDTEEMSSDGQAGGNSSNENTRLSGKKTEDPVALTAPRPRAPSLRVQPPAAPTRVSPDGSPPPKKKKKMSKNERKTPVEMVKVPSLASLHNFENSNSTWNVMQPYVIGTHKIYPLSITMHQRLILQYLIPTGEYQDVSLS</sequence>
<dbReference type="InterPro" id="IPR033270">
    <property type="entry name" value="VPRBP/DCAF1"/>
</dbReference>
<feature type="compositionally biased region" description="Polar residues" evidence="3">
    <location>
        <begin position="109"/>
        <end position="124"/>
    </location>
</feature>
<dbReference type="EMBL" id="UYYB01107416">
    <property type="protein sequence ID" value="VDM80120.1"/>
    <property type="molecule type" value="Genomic_DNA"/>
</dbReference>
<dbReference type="GO" id="GO:0016567">
    <property type="term" value="P:protein ubiquitination"/>
    <property type="evidence" value="ECO:0007669"/>
    <property type="project" value="InterPro"/>
</dbReference>
<protein>
    <submittedName>
        <fullName evidence="4">Uncharacterized protein</fullName>
    </submittedName>
</protein>
<organism evidence="4 5">
    <name type="scientific">Strongylus vulgaris</name>
    <name type="common">Blood worm</name>
    <dbReference type="NCBI Taxonomy" id="40348"/>
    <lineage>
        <taxon>Eukaryota</taxon>
        <taxon>Metazoa</taxon>
        <taxon>Ecdysozoa</taxon>
        <taxon>Nematoda</taxon>
        <taxon>Chromadorea</taxon>
        <taxon>Rhabditida</taxon>
        <taxon>Rhabditina</taxon>
        <taxon>Rhabditomorpha</taxon>
        <taxon>Strongyloidea</taxon>
        <taxon>Strongylidae</taxon>
        <taxon>Strongylus</taxon>
    </lineage>
</organism>
<proteinExistence type="predicted"/>
<evidence type="ECO:0000313" key="5">
    <source>
        <dbReference type="Proteomes" id="UP000270094"/>
    </source>
</evidence>
<dbReference type="PANTHER" id="PTHR13129">
    <property type="entry name" value="VPRBP PROTEIN-RELATED"/>
    <property type="match status" value="1"/>
</dbReference>
<dbReference type="GO" id="GO:0005634">
    <property type="term" value="C:nucleus"/>
    <property type="evidence" value="ECO:0007669"/>
    <property type="project" value="UniProtKB-SubCell"/>
</dbReference>
<evidence type="ECO:0000256" key="3">
    <source>
        <dbReference type="SAM" id="MobiDB-lite"/>
    </source>
</evidence>
<dbReference type="GO" id="GO:0080008">
    <property type="term" value="C:Cul4-RING E3 ubiquitin ligase complex"/>
    <property type="evidence" value="ECO:0007669"/>
    <property type="project" value="TreeGrafter"/>
</dbReference>
<gene>
    <name evidence="4" type="ORF">SVUK_LOCUS15118</name>
</gene>
<keyword evidence="2" id="KW-0539">Nucleus</keyword>